<dbReference type="Proteomes" id="UP000256988">
    <property type="component" value="Unassembled WGS sequence"/>
</dbReference>
<reference evidence="1 2" key="1">
    <citation type="submission" date="2018-07" db="EMBL/GenBank/DDBJ databases">
        <title>Genome sequencing of rice bacterial endophytes.</title>
        <authorList>
            <person name="Venturi V."/>
        </authorList>
    </citation>
    <scope>NUCLEOTIDE SEQUENCE [LARGE SCALE GENOMIC DNA]</scope>
    <source>
        <strain evidence="1 2">AG1002</strain>
    </source>
</reference>
<name>A0A3D9EI96_ECTOL</name>
<evidence type="ECO:0000313" key="2">
    <source>
        <dbReference type="Proteomes" id="UP000256988"/>
    </source>
</evidence>
<gene>
    <name evidence="1" type="ORF">DFO60_2929</name>
</gene>
<evidence type="ECO:0000313" key="1">
    <source>
        <dbReference type="EMBL" id="RED02894.1"/>
    </source>
</evidence>
<dbReference type="EMBL" id="QRDL01000004">
    <property type="protein sequence ID" value="RED02894.1"/>
    <property type="molecule type" value="Genomic_DNA"/>
</dbReference>
<organism evidence="1 2">
    <name type="scientific">Ectopseudomonas oleovorans</name>
    <name type="common">Pseudomonas oleovorans</name>
    <dbReference type="NCBI Taxonomy" id="301"/>
    <lineage>
        <taxon>Bacteria</taxon>
        <taxon>Pseudomonadati</taxon>
        <taxon>Pseudomonadota</taxon>
        <taxon>Gammaproteobacteria</taxon>
        <taxon>Pseudomonadales</taxon>
        <taxon>Pseudomonadaceae</taxon>
        <taxon>Ectopseudomonas</taxon>
    </lineage>
</organism>
<dbReference type="AlphaFoldDB" id="A0A3D9EI96"/>
<comment type="caution">
    <text evidence="1">The sequence shown here is derived from an EMBL/GenBank/DDBJ whole genome shotgun (WGS) entry which is preliminary data.</text>
</comment>
<protein>
    <submittedName>
        <fullName evidence="1">Uncharacterized protein</fullName>
    </submittedName>
</protein>
<accession>A0A3D9EI96</accession>
<sequence>MWIDLAGVVTCQRLQIPGLGPGRCQVVFDALADALQVLLQAGIVEVVAGACRGCVRSGLNGQVFSDRQLPDDGS</sequence>
<proteinExistence type="predicted"/>